<feature type="compositionally biased region" description="Pro residues" evidence="1">
    <location>
        <begin position="27"/>
        <end position="38"/>
    </location>
</feature>
<keyword evidence="3" id="KW-1185">Reference proteome</keyword>
<organism evidence="2 3">
    <name type="scientific">Jatropha curcas</name>
    <name type="common">Barbados nut</name>
    <dbReference type="NCBI Taxonomy" id="180498"/>
    <lineage>
        <taxon>Eukaryota</taxon>
        <taxon>Viridiplantae</taxon>
        <taxon>Streptophyta</taxon>
        <taxon>Embryophyta</taxon>
        <taxon>Tracheophyta</taxon>
        <taxon>Spermatophyta</taxon>
        <taxon>Magnoliopsida</taxon>
        <taxon>eudicotyledons</taxon>
        <taxon>Gunneridae</taxon>
        <taxon>Pentapetalae</taxon>
        <taxon>rosids</taxon>
        <taxon>fabids</taxon>
        <taxon>Malpighiales</taxon>
        <taxon>Euphorbiaceae</taxon>
        <taxon>Crotonoideae</taxon>
        <taxon>Jatropheae</taxon>
        <taxon>Jatropha</taxon>
    </lineage>
</organism>
<dbReference type="OrthoDB" id="1436156at2759"/>
<accession>A0A067LAT9</accession>
<dbReference type="Proteomes" id="UP000027138">
    <property type="component" value="Unassembled WGS sequence"/>
</dbReference>
<reference evidence="2 3" key="1">
    <citation type="journal article" date="2014" name="PLoS ONE">
        <title>Global Analysis of Gene Expression Profiles in Physic Nut (Jatropha curcas L.) Seedlings Exposed to Salt Stress.</title>
        <authorList>
            <person name="Zhang L."/>
            <person name="Zhang C."/>
            <person name="Wu P."/>
            <person name="Chen Y."/>
            <person name="Li M."/>
            <person name="Jiang H."/>
            <person name="Wu G."/>
        </authorList>
    </citation>
    <scope>NUCLEOTIDE SEQUENCE [LARGE SCALE GENOMIC DNA]</scope>
    <source>
        <strain evidence="3">cv. GZQX0401</strain>
        <tissue evidence="2">Young leaves</tissue>
    </source>
</reference>
<sequence>MPPRYKRSKPASSVPARNWPIARPSTISPPPVPPPTGLAPPRFEIDSPEQQERYNKLSLRPILPNHFIDESALAKVGLRDAVLEPLKHIGWEQFIAMKDLVYVPMTLEFLSSYSSLIRLLPVEFPSKYKFRLFGRNFELSVNEVSHTFGFPTENALTQIPKDFRD</sequence>
<protein>
    <submittedName>
        <fullName evidence="2">Uncharacterized protein</fullName>
    </submittedName>
</protein>
<feature type="region of interest" description="Disordered" evidence="1">
    <location>
        <begin position="1"/>
        <end position="44"/>
    </location>
</feature>
<evidence type="ECO:0000313" key="3">
    <source>
        <dbReference type="Proteomes" id="UP000027138"/>
    </source>
</evidence>
<dbReference type="AlphaFoldDB" id="A0A067LAT9"/>
<proteinExistence type="predicted"/>
<gene>
    <name evidence="2" type="ORF">JCGZ_19200</name>
</gene>
<evidence type="ECO:0000313" key="2">
    <source>
        <dbReference type="EMBL" id="KDP44333.1"/>
    </source>
</evidence>
<dbReference type="EMBL" id="KK914254">
    <property type="protein sequence ID" value="KDP44333.1"/>
    <property type="molecule type" value="Genomic_DNA"/>
</dbReference>
<evidence type="ECO:0000256" key="1">
    <source>
        <dbReference type="SAM" id="MobiDB-lite"/>
    </source>
</evidence>
<name>A0A067LAT9_JATCU</name>